<dbReference type="EMBL" id="JBBWWR010000021">
    <property type="protein sequence ID" value="KAK8937955.1"/>
    <property type="molecule type" value="Genomic_DNA"/>
</dbReference>
<gene>
    <name evidence="6" type="ORF">KSP40_PGU009997</name>
</gene>
<feature type="transmembrane region" description="Helical" evidence="5">
    <location>
        <begin position="177"/>
        <end position="197"/>
    </location>
</feature>
<feature type="transmembrane region" description="Helical" evidence="5">
    <location>
        <begin position="269"/>
        <end position="287"/>
    </location>
</feature>
<comment type="subcellular location">
    <subcellularLocation>
        <location evidence="1">Membrane</location>
        <topology evidence="1">Multi-pass membrane protein</topology>
    </subcellularLocation>
</comment>
<feature type="transmembrane region" description="Helical" evidence="5">
    <location>
        <begin position="342"/>
        <end position="364"/>
    </location>
</feature>
<evidence type="ECO:0000256" key="5">
    <source>
        <dbReference type="SAM" id="Phobius"/>
    </source>
</evidence>
<evidence type="ECO:0000313" key="6">
    <source>
        <dbReference type="EMBL" id="KAK8937955.1"/>
    </source>
</evidence>
<dbReference type="InterPro" id="IPR004254">
    <property type="entry name" value="AdipoR/HlyIII-related"/>
</dbReference>
<dbReference type="Proteomes" id="UP001412067">
    <property type="component" value="Unassembled WGS sequence"/>
</dbReference>
<evidence type="ECO:0000256" key="1">
    <source>
        <dbReference type="ARBA" id="ARBA00004141"/>
    </source>
</evidence>
<keyword evidence="4 5" id="KW-0472">Membrane</keyword>
<dbReference type="PANTHER" id="PTHR20855">
    <property type="entry name" value="ADIPOR/PROGESTIN RECEPTOR-RELATED"/>
    <property type="match status" value="1"/>
</dbReference>
<protein>
    <recommendedName>
        <fullName evidence="8">Heptahelical transmembrane protein 4-like</fullName>
    </recommendedName>
</protein>
<evidence type="ECO:0000313" key="7">
    <source>
        <dbReference type="Proteomes" id="UP001412067"/>
    </source>
</evidence>
<name>A0ABR2LD02_9ASPA</name>
<feature type="transmembrane region" description="Helical" evidence="5">
    <location>
        <begin position="93"/>
        <end position="114"/>
    </location>
</feature>
<sequence length="370" mass="40725">MGFKASTMAASMEKASSFCKTSTAQLLLSPGDSSSTCSNNNTCCAAKCELMDYDYLPEFLKDNEFILSYYRSQWPLKQTLLSIFSIHNETLNIWTHLIGFFIFLMLTGYAASVFPITAGNHSPLIQPNSSSSSSHDVMIPSSLMLIDGGFYRANYTTESSSSSSALPQQLSVSRWPFYLYLAGAMFCLLTSSACHLLSCHSSATCYRMLRLDFAGISGLIVSSFYPVVYYPFACSPFYRNLYLSSITVFGLATVIVSLVPVFDSPRFRPVRAVLFACMAASGIVPIAHKMMVFGNRPEAVLTTGYEAVMGLLYGIGVVVYAARVPERWFPGKFDLAGHSHQLFHVLVVAGAYTHYLATVVYLGWREAEGC</sequence>
<evidence type="ECO:0000256" key="3">
    <source>
        <dbReference type="ARBA" id="ARBA00022989"/>
    </source>
</evidence>
<dbReference type="PANTHER" id="PTHR20855:SF113">
    <property type="entry name" value="HAEMOLYSIN-III RELATED FAMILY PROTEIN, EXPRESSED"/>
    <property type="match status" value="1"/>
</dbReference>
<proteinExistence type="predicted"/>
<evidence type="ECO:0000256" key="4">
    <source>
        <dbReference type="ARBA" id="ARBA00023136"/>
    </source>
</evidence>
<keyword evidence="7" id="KW-1185">Reference proteome</keyword>
<keyword evidence="2 5" id="KW-0812">Transmembrane</keyword>
<accession>A0ABR2LD02</accession>
<feature type="transmembrane region" description="Helical" evidence="5">
    <location>
        <begin position="241"/>
        <end position="262"/>
    </location>
</feature>
<feature type="transmembrane region" description="Helical" evidence="5">
    <location>
        <begin position="209"/>
        <end position="229"/>
    </location>
</feature>
<organism evidence="6 7">
    <name type="scientific">Platanthera guangdongensis</name>
    <dbReference type="NCBI Taxonomy" id="2320717"/>
    <lineage>
        <taxon>Eukaryota</taxon>
        <taxon>Viridiplantae</taxon>
        <taxon>Streptophyta</taxon>
        <taxon>Embryophyta</taxon>
        <taxon>Tracheophyta</taxon>
        <taxon>Spermatophyta</taxon>
        <taxon>Magnoliopsida</taxon>
        <taxon>Liliopsida</taxon>
        <taxon>Asparagales</taxon>
        <taxon>Orchidaceae</taxon>
        <taxon>Orchidoideae</taxon>
        <taxon>Orchideae</taxon>
        <taxon>Orchidinae</taxon>
        <taxon>Platanthera</taxon>
    </lineage>
</organism>
<reference evidence="6 7" key="1">
    <citation type="journal article" date="2022" name="Nat. Plants">
        <title>Genomes of leafy and leafless Platanthera orchids illuminate the evolution of mycoheterotrophy.</title>
        <authorList>
            <person name="Li M.H."/>
            <person name="Liu K.W."/>
            <person name="Li Z."/>
            <person name="Lu H.C."/>
            <person name="Ye Q.L."/>
            <person name="Zhang D."/>
            <person name="Wang J.Y."/>
            <person name="Li Y.F."/>
            <person name="Zhong Z.M."/>
            <person name="Liu X."/>
            <person name="Yu X."/>
            <person name="Liu D.K."/>
            <person name="Tu X.D."/>
            <person name="Liu B."/>
            <person name="Hao Y."/>
            <person name="Liao X.Y."/>
            <person name="Jiang Y.T."/>
            <person name="Sun W.H."/>
            <person name="Chen J."/>
            <person name="Chen Y.Q."/>
            <person name="Ai Y."/>
            <person name="Zhai J.W."/>
            <person name="Wu S.S."/>
            <person name="Zhou Z."/>
            <person name="Hsiao Y.Y."/>
            <person name="Wu W.L."/>
            <person name="Chen Y.Y."/>
            <person name="Lin Y.F."/>
            <person name="Hsu J.L."/>
            <person name="Li C.Y."/>
            <person name="Wang Z.W."/>
            <person name="Zhao X."/>
            <person name="Zhong W.Y."/>
            <person name="Ma X.K."/>
            <person name="Ma L."/>
            <person name="Huang J."/>
            <person name="Chen G.Z."/>
            <person name="Huang M.Z."/>
            <person name="Huang L."/>
            <person name="Peng D.H."/>
            <person name="Luo Y.B."/>
            <person name="Zou S.Q."/>
            <person name="Chen S.P."/>
            <person name="Lan S."/>
            <person name="Tsai W.C."/>
            <person name="Van de Peer Y."/>
            <person name="Liu Z.J."/>
        </authorList>
    </citation>
    <scope>NUCLEOTIDE SEQUENCE [LARGE SCALE GENOMIC DNA]</scope>
    <source>
        <strain evidence="6">Lor288</strain>
    </source>
</reference>
<feature type="transmembrane region" description="Helical" evidence="5">
    <location>
        <begin position="299"/>
        <end position="322"/>
    </location>
</feature>
<dbReference type="Pfam" id="PF03006">
    <property type="entry name" value="HlyIII"/>
    <property type="match status" value="1"/>
</dbReference>
<evidence type="ECO:0000256" key="2">
    <source>
        <dbReference type="ARBA" id="ARBA00022692"/>
    </source>
</evidence>
<comment type="caution">
    <text evidence="6">The sequence shown here is derived from an EMBL/GenBank/DDBJ whole genome shotgun (WGS) entry which is preliminary data.</text>
</comment>
<keyword evidence="3 5" id="KW-1133">Transmembrane helix</keyword>
<evidence type="ECO:0008006" key="8">
    <source>
        <dbReference type="Google" id="ProtNLM"/>
    </source>
</evidence>